<protein>
    <submittedName>
        <fullName evidence="1">Uncharacterized protein</fullName>
    </submittedName>
</protein>
<dbReference type="Proteomes" id="UP000299102">
    <property type="component" value="Unassembled WGS sequence"/>
</dbReference>
<evidence type="ECO:0000313" key="1">
    <source>
        <dbReference type="EMBL" id="GBP73762.1"/>
    </source>
</evidence>
<dbReference type="AlphaFoldDB" id="A0A4C1YG46"/>
<keyword evidence="2" id="KW-1185">Reference proteome</keyword>
<accession>A0A4C1YG46</accession>
<organism evidence="1 2">
    <name type="scientific">Eumeta variegata</name>
    <name type="common">Bagworm moth</name>
    <name type="synonym">Eumeta japonica</name>
    <dbReference type="NCBI Taxonomy" id="151549"/>
    <lineage>
        <taxon>Eukaryota</taxon>
        <taxon>Metazoa</taxon>
        <taxon>Ecdysozoa</taxon>
        <taxon>Arthropoda</taxon>
        <taxon>Hexapoda</taxon>
        <taxon>Insecta</taxon>
        <taxon>Pterygota</taxon>
        <taxon>Neoptera</taxon>
        <taxon>Endopterygota</taxon>
        <taxon>Lepidoptera</taxon>
        <taxon>Glossata</taxon>
        <taxon>Ditrysia</taxon>
        <taxon>Tineoidea</taxon>
        <taxon>Psychidae</taxon>
        <taxon>Oiketicinae</taxon>
        <taxon>Eumeta</taxon>
    </lineage>
</organism>
<evidence type="ECO:0000313" key="2">
    <source>
        <dbReference type="Proteomes" id="UP000299102"/>
    </source>
</evidence>
<proteinExistence type="predicted"/>
<reference evidence="1 2" key="1">
    <citation type="journal article" date="2019" name="Commun. Biol.">
        <title>The bagworm genome reveals a unique fibroin gene that provides high tensile strength.</title>
        <authorList>
            <person name="Kono N."/>
            <person name="Nakamura H."/>
            <person name="Ohtoshi R."/>
            <person name="Tomita M."/>
            <person name="Numata K."/>
            <person name="Arakawa K."/>
        </authorList>
    </citation>
    <scope>NUCLEOTIDE SEQUENCE [LARGE SCALE GENOMIC DNA]</scope>
</reference>
<gene>
    <name evidence="1" type="ORF">EVAR_46902_1</name>
</gene>
<dbReference type="EMBL" id="BGZK01001185">
    <property type="protein sequence ID" value="GBP73762.1"/>
    <property type="molecule type" value="Genomic_DNA"/>
</dbReference>
<name>A0A4C1YG46_EUMVA</name>
<comment type="caution">
    <text evidence="1">The sequence shown here is derived from an EMBL/GenBank/DDBJ whole genome shotgun (WGS) entry which is preliminary data.</text>
</comment>
<sequence>MTSSSRTLPLAVFENSGYSPNSIYILHISGIPRMRSADTRRLLGIVSQSARREILIAQGSLLYVSPKRRGLAKPSEVDPCIKMTRQRRSGIRVGDEDCEKNGLRGERDEVREVKILSGSAIEKERTSIGIENTTETGSVKSELKSKTVSGLFINDSKTNK</sequence>